<feature type="signal peptide" evidence="2">
    <location>
        <begin position="1"/>
        <end position="20"/>
    </location>
</feature>
<dbReference type="Gene3D" id="3.40.50.2300">
    <property type="match status" value="4"/>
</dbReference>
<sequence length="1302" mass="145736">MLSLRAILLALLINARVIRSANVFKIGVVTVSGGLGQSFLDGLIWWRNKVNENGGLRTGDDPPIVMEVELVSLVVSSPTEAAQKILDFSNGIPEYVHAMVNTFQQFNVAVNDVMAQNQIETVLMHCSGGTPSMYGLEALGIPRWSFQFGVMVPSSDYGTGIFEKVMSFGKRLPNNRVAFLSNVGNAFANFTCRESINRARAAGMEVDNNEIFEFTDADYETALPAAIAALKNSPTKVMMGCTWLADGLKLQQEIIDQRLDLLANIITIAPTNPVWDATFPRDEFGQSLGDYVLSPQQWHHTQNFPDYSSVGNTSTFAAEFYANNSRYPDYLLASCTAAGVILERAISKVLMGTFLLPDSPTSSCGGTNCFEERLRLMIRDFDEDTMYGRVRFSRYNQNIGHEAAVVQMLPPMGQVAVLPAATAQSSLYFPAPTWEERDSCNATQCAEPPVFRIGVISPDTEEGRNISLGLEWWRDKVNAAGGIKTQNGIYLKVELIWKNTTQNGEPNNQIARAETSNFINRLTDPVQAMVNTFYGHTVAVNTEMKEENIVKVLLHCTGGVPSWYGGPDADGQPKPRSIYQFGIPIPTTNYADSIFNFVSKRLDSPDTIPDAMGGNSRKIVFFRNVENEITDYTCGMAISQAVASGFQIFETLPYNVSDVTYVTKMEGLADRMKQNDVRMSFGCTWVEDGIELQKVLTRKMVDLHLNVVWSAPKTREWLQAFPPDAQGLSDGDYVMCPTAWHHTQYFSDLSSVGNSTFFAGEYKDAIGEYPDTKVAQCAAAGVVLEKAMAGIVWNGVQQFDDTDFRVAIRDIRVDTFFGEVRFDNLNQNVGHDPAVIQVFPGTADNPNTIRTSVLPETNSQSNLKFPAPTWEWRNGCKEPSRPNGESGLFCEPEVATDDGTMQYVIIICVAVPLLFLCALYFSRMFQGVIRRRRSKYVQKWNEELEKALWDQDVVAAKEAENKLRPFKGKNMFGFSYPVKNAAEVAKEQSLQAGIGVLYLLSDDFMKVVKASCGENIRDPTFHDLKKNFFMRDNWNGMEDFFFYKSFNMICPRDGQKGVALTDAFSREFRQKQTHFLSWSWAYTIRQVRSGLDFWIHSTLIDPSDAFLFMCFFVNNQHRILVSGQQTGSDELDRIFEGNLVRIGRMIALLDNWRKPVYLTRIWTIFEQYVAVTNQIEVKIILPRDAEANLFMTISTGTEGIKSVKDSLCTVNSATADAWSPQDKEAIQAKILAGCGFEEINEHVRQVMIAWIGNVVIGAMQRVVKGEDVLASAHKWASTSSYISEHRDFAEDLDTLQHVRSLL</sequence>
<gene>
    <name evidence="3" type="ORF">C1SCF055_LOCUS18344</name>
</gene>
<feature type="transmembrane region" description="Helical" evidence="1">
    <location>
        <begin position="901"/>
        <end position="922"/>
    </location>
</feature>
<keyword evidence="1" id="KW-0472">Membrane</keyword>
<evidence type="ECO:0000256" key="1">
    <source>
        <dbReference type="SAM" id="Phobius"/>
    </source>
</evidence>
<dbReference type="OrthoDB" id="411672at2759"/>
<evidence type="ECO:0000313" key="5">
    <source>
        <dbReference type="EMBL" id="CAL4778746.1"/>
    </source>
</evidence>
<evidence type="ECO:0000313" key="3">
    <source>
        <dbReference type="EMBL" id="CAI3991434.1"/>
    </source>
</evidence>
<keyword evidence="5" id="KW-0548">Nucleotidyltransferase</keyword>
<reference evidence="3" key="1">
    <citation type="submission" date="2022-10" db="EMBL/GenBank/DDBJ databases">
        <authorList>
            <person name="Chen Y."/>
            <person name="Dougan E. K."/>
            <person name="Chan C."/>
            <person name="Rhodes N."/>
            <person name="Thang M."/>
        </authorList>
    </citation>
    <scope>NUCLEOTIDE SEQUENCE</scope>
</reference>
<protein>
    <submittedName>
        <fullName evidence="5">RNA-directed RNA polymerase</fullName>
    </submittedName>
</protein>
<evidence type="ECO:0000313" key="4">
    <source>
        <dbReference type="EMBL" id="CAL1144809.1"/>
    </source>
</evidence>
<evidence type="ECO:0000313" key="6">
    <source>
        <dbReference type="Proteomes" id="UP001152797"/>
    </source>
</evidence>
<evidence type="ECO:0000256" key="2">
    <source>
        <dbReference type="SAM" id="SignalP"/>
    </source>
</evidence>
<dbReference type="GO" id="GO:0003968">
    <property type="term" value="F:RNA-directed RNA polymerase activity"/>
    <property type="evidence" value="ECO:0007669"/>
    <property type="project" value="UniProtKB-KW"/>
</dbReference>
<keyword evidence="1" id="KW-1133">Transmembrane helix</keyword>
<dbReference type="InterPro" id="IPR028082">
    <property type="entry name" value="Peripla_BP_I"/>
</dbReference>
<organism evidence="3">
    <name type="scientific">Cladocopium goreaui</name>
    <dbReference type="NCBI Taxonomy" id="2562237"/>
    <lineage>
        <taxon>Eukaryota</taxon>
        <taxon>Sar</taxon>
        <taxon>Alveolata</taxon>
        <taxon>Dinophyceae</taxon>
        <taxon>Suessiales</taxon>
        <taxon>Symbiodiniaceae</taxon>
        <taxon>Cladocopium</taxon>
    </lineage>
</organism>
<comment type="caution">
    <text evidence="3">The sequence shown here is derived from an EMBL/GenBank/DDBJ whole genome shotgun (WGS) entry which is preliminary data.</text>
</comment>
<keyword evidence="5" id="KW-0808">Transferase</keyword>
<proteinExistence type="predicted"/>
<feature type="chain" id="PRO_5043270443" evidence="2">
    <location>
        <begin position="21"/>
        <end position="1302"/>
    </location>
</feature>
<dbReference type="EMBL" id="CAMXCT020001591">
    <property type="protein sequence ID" value="CAL1144809.1"/>
    <property type="molecule type" value="Genomic_DNA"/>
</dbReference>
<dbReference type="Proteomes" id="UP001152797">
    <property type="component" value="Unassembled WGS sequence"/>
</dbReference>
<dbReference type="SUPFAM" id="SSF53822">
    <property type="entry name" value="Periplasmic binding protein-like I"/>
    <property type="match status" value="2"/>
</dbReference>
<keyword evidence="2" id="KW-0732">Signal</keyword>
<keyword evidence="1" id="KW-0812">Transmembrane</keyword>
<accession>A0A9P1CGW0</accession>
<keyword evidence="6" id="KW-1185">Reference proteome</keyword>
<reference evidence="4" key="2">
    <citation type="submission" date="2024-04" db="EMBL/GenBank/DDBJ databases">
        <authorList>
            <person name="Chen Y."/>
            <person name="Shah S."/>
            <person name="Dougan E. K."/>
            <person name="Thang M."/>
            <person name="Chan C."/>
        </authorList>
    </citation>
    <scope>NUCLEOTIDE SEQUENCE [LARGE SCALE GENOMIC DNA]</scope>
</reference>
<dbReference type="EMBL" id="CAMXCT010001591">
    <property type="protein sequence ID" value="CAI3991434.1"/>
    <property type="molecule type" value="Genomic_DNA"/>
</dbReference>
<name>A0A9P1CGW0_9DINO</name>
<keyword evidence="5" id="KW-0696">RNA-directed RNA polymerase</keyword>
<dbReference type="EMBL" id="CAMXCT030001591">
    <property type="protein sequence ID" value="CAL4778746.1"/>
    <property type="molecule type" value="Genomic_DNA"/>
</dbReference>